<proteinExistence type="predicted"/>
<organism evidence="2">
    <name type="scientific">viral metagenome</name>
    <dbReference type="NCBI Taxonomy" id="1070528"/>
    <lineage>
        <taxon>unclassified sequences</taxon>
        <taxon>metagenomes</taxon>
        <taxon>organismal metagenomes</taxon>
    </lineage>
</organism>
<reference evidence="2" key="1">
    <citation type="journal article" date="2020" name="Nature">
        <title>Giant virus diversity and host interactions through global metagenomics.</title>
        <authorList>
            <person name="Schulz F."/>
            <person name="Roux S."/>
            <person name="Paez-Espino D."/>
            <person name="Jungbluth S."/>
            <person name="Walsh D.A."/>
            <person name="Denef V.J."/>
            <person name="McMahon K.D."/>
            <person name="Konstantinidis K.T."/>
            <person name="Eloe-Fadrosh E.A."/>
            <person name="Kyrpides N.C."/>
            <person name="Woyke T."/>
        </authorList>
    </citation>
    <scope>NUCLEOTIDE SEQUENCE</scope>
    <source>
        <strain evidence="2">GVMAG-M-3300023184-89</strain>
    </source>
</reference>
<accession>A0A6C0IL49</accession>
<keyword evidence="1" id="KW-1133">Transmembrane helix</keyword>
<keyword evidence="1" id="KW-0472">Membrane</keyword>
<evidence type="ECO:0000313" key="2">
    <source>
        <dbReference type="EMBL" id="QHT92607.1"/>
    </source>
</evidence>
<protein>
    <submittedName>
        <fullName evidence="2">Uncharacterized protein</fullName>
    </submittedName>
</protein>
<evidence type="ECO:0000256" key="1">
    <source>
        <dbReference type="SAM" id="Phobius"/>
    </source>
</evidence>
<feature type="transmembrane region" description="Helical" evidence="1">
    <location>
        <begin position="6"/>
        <end position="24"/>
    </location>
</feature>
<dbReference type="EMBL" id="MN740193">
    <property type="protein sequence ID" value="QHT92607.1"/>
    <property type="molecule type" value="Genomic_DNA"/>
</dbReference>
<dbReference type="AlphaFoldDB" id="A0A6C0IL49"/>
<sequence>MESDDIYKYVGFFIVVVFLIYMVIKIMKVQFRVLEGMTSSDSSTGGTDKDKVPEAIKSNTTRVEDALLIDKYTKAYEDTIIDLDANIDMYILNQLLTNAEKISADPGSDENQLLMTKINNAKNFKEALNHGIKVLDKK</sequence>
<name>A0A6C0IL49_9ZZZZ</name>
<keyword evidence="1" id="KW-0812">Transmembrane</keyword>